<name>Q07JY9_RHOP5</name>
<reference evidence="2" key="1">
    <citation type="submission" date="2006-09" db="EMBL/GenBank/DDBJ databases">
        <title>Complete sequence of Rhodopseudomonas palustris BisA53.</title>
        <authorList>
            <consortium name="US DOE Joint Genome Institute"/>
            <person name="Copeland A."/>
            <person name="Lucas S."/>
            <person name="Lapidus A."/>
            <person name="Barry K."/>
            <person name="Detter J.C."/>
            <person name="Glavina del Rio T."/>
            <person name="Hammon N."/>
            <person name="Israni S."/>
            <person name="Dalin E."/>
            <person name="Tice H."/>
            <person name="Pitluck S."/>
            <person name="Chain P."/>
            <person name="Malfatti S."/>
            <person name="Shin M."/>
            <person name="Vergez L."/>
            <person name="Schmutz J."/>
            <person name="Larimer F."/>
            <person name="Land M."/>
            <person name="Hauser L."/>
            <person name="Pelletier D.A."/>
            <person name="Kyrpides N."/>
            <person name="Kim E."/>
            <person name="Harwood C.S."/>
            <person name="Oda Y."/>
            <person name="Richardson P."/>
        </authorList>
    </citation>
    <scope>NUCLEOTIDE SEQUENCE [LARGE SCALE GENOMIC DNA]</scope>
    <source>
        <strain evidence="2">BisA53</strain>
    </source>
</reference>
<dbReference type="EMBL" id="CP000463">
    <property type="protein sequence ID" value="ABJ07745.1"/>
    <property type="molecule type" value="Genomic_DNA"/>
</dbReference>
<accession>Q07JY9</accession>
<dbReference type="eggNOG" id="COG1014">
    <property type="taxonomic scope" value="Bacteria"/>
</dbReference>
<dbReference type="OrthoDB" id="1490270at2"/>
<organism evidence="2">
    <name type="scientific">Rhodopseudomonas palustris (strain BisA53)</name>
    <dbReference type="NCBI Taxonomy" id="316055"/>
    <lineage>
        <taxon>Bacteria</taxon>
        <taxon>Pseudomonadati</taxon>
        <taxon>Pseudomonadota</taxon>
        <taxon>Alphaproteobacteria</taxon>
        <taxon>Hyphomicrobiales</taxon>
        <taxon>Nitrobacteraceae</taxon>
        <taxon>Rhodopseudomonas</taxon>
    </lineage>
</organism>
<proteinExistence type="predicted"/>
<dbReference type="Pfam" id="PF20169">
    <property type="entry name" value="DUF6537"/>
    <property type="match status" value="1"/>
</dbReference>
<gene>
    <name evidence="2" type="ordered locus">RPE_3818</name>
</gene>
<dbReference type="STRING" id="316055.RPE_3818"/>
<dbReference type="KEGG" id="rpe:RPE_3818"/>
<dbReference type="HOGENOM" id="CLU_952089_0_0_5"/>
<evidence type="ECO:0000259" key="1">
    <source>
        <dbReference type="Pfam" id="PF20169"/>
    </source>
</evidence>
<feature type="domain" description="DUF6537" evidence="1">
    <location>
        <begin position="35"/>
        <end position="230"/>
    </location>
</feature>
<dbReference type="AlphaFoldDB" id="Q07JY9"/>
<dbReference type="InterPro" id="IPR046667">
    <property type="entry name" value="DUF6537"/>
</dbReference>
<protein>
    <recommendedName>
        <fullName evidence="1">DUF6537 domain-containing protein</fullName>
    </recommendedName>
</protein>
<sequence>MAGFIDAIRATLTEMAGTDAAEPPALPAKLPEAVRPVANQCVQDLITYQGPSYAQLYLDRLRRFIGRKGVDDALFIEIARLLALRMCYEDPISLAQLALEAHRRGTPVDEKRELRLDELVSALPEVISEQLLELLDWLRWRDKRVRMRFHSTSRIGRRRLRIEASLRRWRMLSPHYVRERALVERWLHMIDRCLTKQPAAVAAVVRTAELLRGCGLAYRNKLIAWNLIIDGLAKPVFDGALVLPDLSCAINRARAAVGDDLQQAALRQTIADIRAEAAAATAAAARPS</sequence>
<evidence type="ECO:0000313" key="2">
    <source>
        <dbReference type="EMBL" id="ABJ07745.1"/>
    </source>
</evidence>